<dbReference type="RefSeq" id="XP_060279344.1">
    <property type="nucleotide sequence ID" value="XM_060429086.1"/>
</dbReference>
<evidence type="ECO:0000313" key="3">
    <source>
        <dbReference type="Proteomes" id="UP001244011"/>
    </source>
</evidence>
<comment type="caution">
    <text evidence="2">The sequence shown here is derived from an EMBL/GenBank/DDBJ whole genome shotgun (WGS) entry which is preliminary data.</text>
</comment>
<organism evidence="2 3">
    <name type="scientific">Phialemonium atrogriseum</name>
    <dbReference type="NCBI Taxonomy" id="1093897"/>
    <lineage>
        <taxon>Eukaryota</taxon>
        <taxon>Fungi</taxon>
        <taxon>Dikarya</taxon>
        <taxon>Ascomycota</taxon>
        <taxon>Pezizomycotina</taxon>
        <taxon>Sordariomycetes</taxon>
        <taxon>Sordariomycetidae</taxon>
        <taxon>Cephalothecales</taxon>
        <taxon>Cephalothecaceae</taxon>
        <taxon>Phialemonium</taxon>
    </lineage>
</organism>
<gene>
    <name evidence="2" type="ORF">QBC33DRAFT_550474</name>
</gene>
<evidence type="ECO:0000313" key="2">
    <source>
        <dbReference type="EMBL" id="KAK1763131.1"/>
    </source>
</evidence>
<name>A0AAJ0BW10_9PEZI</name>
<evidence type="ECO:0000256" key="1">
    <source>
        <dbReference type="SAM" id="Phobius"/>
    </source>
</evidence>
<reference evidence="2" key="1">
    <citation type="submission" date="2023-06" db="EMBL/GenBank/DDBJ databases">
        <title>Genome-scale phylogeny and comparative genomics of the fungal order Sordariales.</title>
        <authorList>
            <consortium name="Lawrence Berkeley National Laboratory"/>
            <person name="Hensen N."/>
            <person name="Bonometti L."/>
            <person name="Westerberg I."/>
            <person name="Brannstrom I.O."/>
            <person name="Guillou S."/>
            <person name="Cros-Aarteil S."/>
            <person name="Calhoun S."/>
            <person name="Haridas S."/>
            <person name="Kuo A."/>
            <person name="Mondo S."/>
            <person name="Pangilinan J."/>
            <person name="Riley R."/>
            <person name="Labutti K."/>
            <person name="Andreopoulos B."/>
            <person name="Lipzen A."/>
            <person name="Chen C."/>
            <person name="Yanf M."/>
            <person name="Daum C."/>
            <person name="Ng V."/>
            <person name="Clum A."/>
            <person name="Steindorff A."/>
            <person name="Ohm R."/>
            <person name="Martin F."/>
            <person name="Silar P."/>
            <person name="Natvig D."/>
            <person name="Lalanne C."/>
            <person name="Gautier V."/>
            <person name="Ament-Velasquez S.L."/>
            <person name="Kruys A."/>
            <person name="Hutchinson M.I."/>
            <person name="Powell A.J."/>
            <person name="Barry K."/>
            <person name="Miller A.N."/>
            <person name="Grigoriev I.V."/>
            <person name="Debuchy R."/>
            <person name="Gladieux P."/>
            <person name="Thoren M.H."/>
            <person name="Johannesson H."/>
        </authorList>
    </citation>
    <scope>NUCLEOTIDE SEQUENCE</scope>
    <source>
        <strain evidence="2">8032-3</strain>
    </source>
</reference>
<sequence length="93" mass="10099">MESGLVSLPSYLLSILHAGVGVPDGLLLTNCCRVSGFHVHGFYLSSTRFFLICPIHGWDGIGAHTGEIRAWLAIIAADSLVYCMVFFLSAFTH</sequence>
<dbReference type="Proteomes" id="UP001244011">
    <property type="component" value="Unassembled WGS sequence"/>
</dbReference>
<protein>
    <submittedName>
        <fullName evidence="2">Uncharacterized protein</fullName>
    </submittedName>
</protein>
<dbReference type="EMBL" id="MU839030">
    <property type="protein sequence ID" value="KAK1763131.1"/>
    <property type="molecule type" value="Genomic_DNA"/>
</dbReference>
<feature type="transmembrane region" description="Helical" evidence="1">
    <location>
        <begin position="70"/>
        <end position="91"/>
    </location>
</feature>
<keyword evidence="3" id="KW-1185">Reference proteome</keyword>
<accession>A0AAJ0BW10</accession>
<keyword evidence="1" id="KW-1133">Transmembrane helix</keyword>
<dbReference type="GeneID" id="85312273"/>
<dbReference type="AlphaFoldDB" id="A0AAJ0BW10"/>
<keyword evidence="1" id="KW-0812">Transmembrane</keyword>
<proteinExistence type="predicted"/>
<keyword evidence="1" id="KW-0472">Membrane</keyword>
<feature type="transmembrane region" description="Helical" evidence="1">
    <location>
        <begin position="37"/>
        <end position="58"/>
    </location>
</feature>